<feature type="coiled-coil region" evidence="1">
    <location>
        <begin position="44"/>
        <end position="71"/>
    </location>
</feature>
<dbReference type="RefSeq" id="WP_062276939.1">
    <property type="nucleotide sequence ID" value="NZ_LSYU01000081.1"/>
</dbReference>
<evidence type="ECO:0000256" key="1">
    <source>
        <dbReference type="SAM" id="Coils"/>
    </source>
</evidence>
<evidence type="ECO:0000313" key="2">
    <source>
        <dbReference type="EMBL" id="KXX63712.1"/>
    </source>
</evidence>
<dbReference type="EMBL" id="LSYU01000081">
    <property type="protein sequence ID" value="KXX63712.1"/>
    <property type="molecule type" value="Genomic_DNA"/>
</dbReference>
<name>A0ABR5VDX1_MARGR</name>
<evidence type="ECO:0008006" key="4">
    <source>
        <dbReference type="Google" id="ProtNLM"/>
    </source>
</evidence>
<proteinExistence type="predicted"/>
<comment type="caution">
    <text evidence="2">The sequence shown here is derived from an EMBL/GenBank/DDBJ whole genome shotgun (WGS) entry which is preliminary data.</text>
</comment>
<dbReference type="PROSITE" id="PS51257">
    <property type="entry name" value="PROKAR_LIPOPROTEIN"/>
    <property type="match status" value="1"/>
</dbReference>
<sequence>MTSRGERSARGFALLACLFFIALACGVGYELGRIPARTQLGPELARLAVEHERLARELDAARQQVLILERDRTIERETVRVLQSRLEAAQDARLEQARELSYLKRLVQAGDKGAVRAHDLRLSAQPQPRRYGYDFLLTQLVDGVGQVEGRVVLVIEGVRGDEPARLRLDELSAEPATIDMDFEHYQHCSGWFMLPEGFAPQLVVIQIEPDGERLAATSASFPWPLELID</sequence>
<organism evidence="2 3">
    <name type="scientific">Marichromatium gracile</name>
    <name type="common">Chromatium gracile</name>
    <dbReference type="NCBI Taxonomy" id="1048"/>
    <lineage>
        <taxon>Bacteria</taxon>
        <taxon>Pseudomonadati</taxon>
        <taxon>Pseudomonadota</taxon>
        <taxon>Gammaproteobacteria</taxon>
        <taxon>Chromatiales</taxon>
        <taxon>Chromatiaceae</taxon>
        <taxon>Marichromatium</taxon>
    </lineage>
</organism>
<gene>
    <name evidence="2" type="ORF">AY586_16080</name>
</gene>
<keyword evidence="1" id="KW-0175">Coiled coil</keyword>
<dbReference type="InterPro" id="IPR046703">
    <property type="entry name" value="DUF6776"/>
</dbReference>
<protein>
    <recommendedName>
        <fullName evidence="4">DUF3251 domain-containing protein</fullName>
    </recommendedName>
</protein>
<accession>A0ABR5VDX1</accession>
<dbReference type="Pfam" id="PF20567">
    <property type="entry name" value="DUF6776"/>
    <property type="match status" value="1"/>
</dbReference>
<keyword evidence="3" id="KW-1185">Reference proteome</keyword>
<dbReference type="Proteomes" id="UP000075766">
    <property type="component" value="Unassembled WGS sequence"/>
</dbReference>
<reference evidence="2 3" key="1">
    <citation type="submission" date="2016-02" db="EMBL/GenBank/DDBJ databases">
        <title>Genome sequence of Marichromatium gracile YL-28, a purple sulfur bacterium.</title>
        <authorList>
            <person name="Zhao C."/>
            <person name="Hong X."/>
            <person name="Chen S."/>
            <person name="Yang S."/>
        </authorList>
    </citation>
    <scope>NUCLEOTIDE SEQUENCE [LARGE SCALE GENOMIC DNA]</scope>
    <source>
        <strain evidence="2 3">YL28</strain>
    </source>
</reference>
<evidence type="ECO:0000313" key="3">
    <source>
        <dbReference type="Proteomes" id="UP000075766"/>
    </source>
</evidence>